<feature type="region of interest" description="Disordered" evidence="1">
    <location>
        <begin position="334"/>
        <end position="353"/>
    </location>
</feature>
<protein>
    <submittedName>
        <fullName evidence="2">Uncharacterized protein</fullName>
    </submittedName>
</protein>
<feature type="region of interest" description="Disordered" evidence="1">
    <location>
        <begin position="221"/>
        <end position="259"/>
    </location>
</feature>
<comment type="caution">
    <text evidence="2">The sequence shown here is derived from an EMBL/GenBank/DDBJ whole genome shotgun (WGS) entry which is preliminary data.</text>
</comment>
<keyword evidence="3" id="KW-1185">Reference proteome</keyword>
<evidence type="ECO:0000313" key="3">
    <source>
        <dbReference type="Proteomes" id="UP001337655"/>
    </source>
</evidence>
<proteinExistence type="predicted"/>
<dbReference type="EMBL" id="JAVRRT010000019">
    <property type="protein sequence ID" value="KAK5164602.1"/>
    <property type="molecule type" value="Genomic_DNA"/>
</dbReference>
<name>A0AAV9P0N8_9PEZI</name>
<sequence>MAQLGWKRYGRLRQLAKDGNQDAIVLVQEGGVPSDLRGCRVLAAAGDEDAEQHLEAVQEQNRATRASHESSSSDDSDYVARLEELASKGNKDAIDILKRSHTPTFRAACVLFASLGDDTAIQYLAETQPNKREQHQENVAKRTAGDARAIATHKRAMERQRRKRAEEKKKVAAGDPDAIARRDRVLANARSWNARHGGAEYGKARTEERRRQRGIKFVEGFDWVSPERSESGEGQENSGEASPRSMETDSSTPGDTAQATKESYDIVNTNMHALDSIEPRSYTTEYTSQTIRIMAEKNCAKLEADLKFRAKELALELQKVNLELELVRLRREQMKDEQDAPMADVTEEGAGLA</sequence>
<dbReference type="GeneID" id="89931138"/>
<dbReference type="Proteomes" id="UP001337655">
    <property type="component" value="Unassembled WGS sequence"/>
</dbReference>
<reference evidence="2 3" key="1">
    <citation type="submission" date="2023-08" db="EMBL/GenBank/DDBJ databases">
        <title>Black Yeasts Isolated from many extreme environments.</title>
        <authorList>
            <person name="Coleine C."/>
            <person name="Stajich J.E."/>
            <person name="Selbmann L."/>
        </authorList>
    </citation>
    <scope>NUCLEOTIDE SEQUENCE [LARGE SCALE GENOMIC DNA]</scope>
    <source>
        <strain evidence="2 3">CCFEE 5935</strain>
    </source>
</reference>
<evidence type="ECO:0000313" key="2">
    <source>
        <dbReference type="EMBL" id="KAK5164602.1"/>
    </source>
</evidence>
<organism evidence="2 3">
    <name type="scientific">Saxophila tyrrhenica</name>
    <dbReference type="NCBI Taxonomy" id="1690608"/>
    <lineage>
        <taxon>Eukaryota</taxon>
        <taxon>Fungi</taxon>
        <taxon>Dikarya</taxon>
        <taxon>Ascomycota</taxon>
        <taxon>Pezizomycotina</taxon>
        <taxon>Dothideomycetes</taxon>
        <taxon>Dothideomycetidae</taxon>
        <taxon>Mycosphaerellales</taxon>
        <taxon>Extremaceae</taxon>
        <taxon>Saxophila</taxon>
    </lineage>
</organism>
<dbReference type="RefSeq" id="XP_064654850.1">
    <property type="nucleotide sequence ID" value="XM_064807034.1"/>
</dbReference>
<dbReference type="AlphaFoldDB" id="A0AAV9P0N8"/>
<accession>A0AAV9P0N8</accession>
<feature type="region of interest" description="Disordered" evidence="1">
    <location>
        <begin position="58"/>
        <end position="77"/>
    </location>
</feature>
<feature type="compositionally biased region" description="Polar residues" evidence="1">
    <location>
        <begin position="248"/>
        <end position="259"/>
    </location>
</feature>
<gene>
    <name evidence="2" type="ORF">LTR77_009808</name>
</gene>
<evidence type="ECO:0000256" key="1">
    <source>
        <dbReference type="SAM" id="MobiDB-lite"/>
    </source>
</evidence>